<dbReference type="PANTHER" id="PTHR33693:SF9">
    <property type="entry name" value="TYPE-4 URACIL-DNA GLYCOSYLASE"/>
    <property type="match status" value="1"/>
</dbReference>
<dbReference type="STRING" id="690850.Desaf_0313"/>
<dbReference type="PANTHER" id="PTHR33693">
    <property type="entry name" value="TYPE-5 URACIL-DNA GLYCOSYLASE"/>
    <property type="match status" value="1"/>
</dbReference>
<keyword evidence="7" id="KW-0408">Iron</keyword>
<dbReference type="InterPro" id="IPR005273">
    <property type="entry name" value="Ura-DNA_glyco_family4"/>
</dbReference>
<dbReference type="KEGG" id="daf:Desaf_0313"/>
<dbReference type="CDD" id="cd10030">
    <property type="entry name" value="UDG-F4_TTUDGA_SPO1dp_like"/>
    <property type="match status" value="1"/>
</dbReference>
<dbReference type="Gene3D" id="3.40.470.10">
    <property type="entry name" value="Uracil-DNA glycosylase-like domain"/>
    <property type="match status" value="1"/>
</dbReference>
<keyword evidence="6" id="KW-0378">Hydrolase</keyword>
<dbReference type="RefSeq" id="WP_014258525.1">
    <property type="nucleotide sequence ID" value="NC_016629.1"/>
</dbReference>
<evidence type="ECO:0000259" key="10">
    <source>
        <dbReference type="SMART" id="SM00986"/>
    </source>
</evidence>
<evidence type="ECO:0000256" key="3">
    <source>
        <dbReference type="ARBA" id="ARBA00022485"/>
    </source>
</evidence>
<dbReference type="GO" id="GO:0006281">
    <property type="term" value="P:DNA repair"/>
    <property type="evidence" value="ECO:0007669"/>
    <property type="project" value="UniProtKB-KW"/>
</dbReference>
<evidence type="ECO:0000256" key="9">
    <source>
        <dbReference type="ARBA" id="ARBA00023204"/>
    </source>
</evidence>
<keyword evidence="9" id="KW-0234">DNA repair</keyword>
<dbReference type="AlphaFoldDB" id="F3YU64"/>
<evidence type="ECO:0000256" key="8">
    <source>
        <dbReference type="ARBA" id="ARBA00023014"/>
    </source>
</evidence>
<keyword evidence="3" id="KW-0004">4Fe-4S</keyword>
<evidence type="ECO:0000256" key="7">
    <source>
        <dbReference type="ARBA" id="ARBA00023004"/>
    </source>
</evidence>
<keyword evidence="12" id="KW-1185">Reference proteome</keyword>
<dbReference type="Proteomes" id="UP000007844">
    <property type="component" value="Chromosome"/>
</dbReference>
<gene>
    <name evidence="11" type="ORF">Desaf_0313</name>
</gene>
<dbReference type="GO" id="GO:0046872">
    <property type="term" value="F:metal ion binding"/>
    <property type="evidence" value="ECO:0007669"/>
    <property type="project" value="UniProtKB-KW"/>
</dbReference>
<feature type="domain" description="Uracil-DNA glycosylase-like" evidence="10">
    <location>
        <begin position="53"/>
        <end position="213"/>
    </location>
</feature>
<evidence type="ECO:0000313" key="12">
    <source>
        <dbReference type="Proteomes" id="UP000007844"/>
    </source>
</evidence>
<dbReference type="SMART" id="SM00987">
    <property type="entry name" value="UreE_C"/>
    <property type="match status" value="1"/>
</dbReference>
<dbReference type="NCBIfam" id="TIGR00758">
    <property type="entry name" value="UDG_fam4"/>
    <property type="match status" value="1"/>
</dbReference>
<sequence>MPEVERYARGERGESRRTIPAESGAAAAYAVLVREAAHCTRCDLYKAATRTVFGEGPVEARLMLVGEIPGDMEDRRGRPFVGPAGRLLDRALEEAGVDRSTVYLTNSVKHFKFELTGRRRQHRAPSVSEINACHYWLDRELALVKPRTVVALGGTAARAVFGKPVRVLQVRGKFADLEPGRQAMVTIHPSAILRMPEESMRHQAFETFVSELRLLRNNG</sequence>
<comment type="similarity">
    <text evidence="1">Belongs to the uracil-DNA glycosylase (UDG) superfamily. Type 4 (UDGa) family.</text>
</comment>
<proteinExistence type="inferred from homology"/>
<accession>F3YU64</accession>
<dbReference type="SUPFAM" id="SSF52141">
    <property type="entry name" value="Uracil-DNA glycosylase-like"/>
    <property type="match status" value="1"/>
</dbReference>
<evidence type="ECO:0000256" key="1">
    <source>
        <dbReference type="ARBA" id="ARBA00006521"/>
    </source>
</evidence>
<dbReference type="eggNOG" id="COG1573">
    <property type="taxonomic scope" value="Bacteria"/>
</dbReference>
<keyword evidence="8" id="KW-0411">Iron-sulfur</keyword>
<dbReference type="HOGENOM" id="CLU_044815_1_3_7"/>
<dbReference type="Pfam" id="PF03167">
    <property type="entry name" value="UDG"/>
    <property type="match status" value="1"/>
</dbReference>
<keyword evidence="5" id="KW-0227">DNA damage</keyword>
<dbReference type="SMART" id="SM00986">
    <property type="entry name" value="UDG"/>
    <property type="match status" value="1"/>
</dbReference>
<organism evidence="11 12">
    <name type="scientific">Desulfocurvibacter africanus subsp. africanus str. Walvis Bay</name>
    <dbReference type="NCBI Taxonomy" id="690850"/>
    <lineage>
        <taxon>Bacteria</taxon>
        <taxon>Pseudomonadati</taxon>
        <taxon>Thermodesulfobacteriota</taxon>
        <taxon>Desulfovibrionia</taxon>
        <taxon>Desulfovibrionales</taxon>
        <taxon>Desulfovibrionaceae</taxon>
        <taxon>Desulfocurvibacter</taxon>
    </lineage>
</organism>
<dbReference type="InterPro" id="IPR051536">
    <property type="entry name" value="UDG_Type-4/5"/>
</dbReference>
<evidence type="ECO:0000256" key="5">
    <source>
        <dbReference type="ARBA" id="ARBA00022763"/>
    </source>
</evidence>
<dbReference type="InterPro" id="IPR005122">
    <property type="entry name" value="Uracil-DNA_glycosylase-like"/>
</dbReference>
<reference evidence="11 12" key="1">
    <citation type="journal article" date="2011" name="J. Bacteriol.">
        <title>Genome sequence of the mercury-methylating and pleomorphic Desulfovibrio africanus Strain Walvis Bay.</title>
        <authorList>
            <person name="Brown S.D."/>
            <person name="Wall J.D."/>
            <person name="Kucken A.M."/>
            <person name="Gilmour C.C."/>
            <person name="Podar M."/>
            <person name="Brandt C.C."/>
            <person name="Teshima H."/>
            <person name="Detter J.C."/>
            <person name="Han C.S."/>
            <person name="Land M.L."/>
            <person name="Lucas S."/>
            <person name="Han J."/>
            <person name="Pennacchio L."/>
            <person name="Nolan M."/>
            <person name="Pitluck S."/>
            <person name="Woyke T."/>
            <person name="Goodwin L."/>
            <person name="Palumbo A.V."/>
            <person name="Elias D.A."/>
        </authorList>
    </citation>
    <scope>NUCLEOTIDE SEQUENCE [LARGE SCALE GENOMIC DNA]</scope>
    <source>
        <strain evidence="11 12">Walvis Bay</strain>
    </source>
</reference>
<dbReference type="GO" id="GO:0051539">
    <property type="term" value="F:4 iron, 4 sulfur cluster binding"/>
    <property type="evidence" value="ECO:0007669"/>
    <property type="project" value="UniProtKB-KW"/>
</dbReference>
<evidence type="ECO:0000313" key="11">
    <source>
        <dbReference type="EMBL" id="EGJ48670.1"/>
    </source>
</evidence>
<name>F3YU64_DESAF</name>
<evidence type="ECO:0000256" key="4">
    <source>
        <dbReference type="ARBA" id="ARBA00022723"/>
    </source>
</evidence>
<keyword evidence="4" id="KW-0479">Metal-binding</keyword>
<evidence type="ECO:0000256" key="6">
    <source>
        <dbReference type="ARBA" id="ARBA00022801"/>
    </source>
</evidence>
<dbReference type="NCBIfam" id="TIGR03914">
    <property type="entry name" value="UDG_fam_dom"/>
    <property type="match status" value="1"/>
</dbReference>
<dbReference type="GO" id="GO:0097506">
    <property type="term" value="F:deaminated base DNA N-glycosylase activity"/>
    <property type="evidence" value="ECO:0007669"/>
    <property type="project" value="UniProtKB-ARBA"/>
</dbReference>
<evidence type="ECO:0000256" key="2">
    <source>
        <dbReference type="ARBA" id="ARBA00019403"/>
    </source>
</evidence>
<dbReference type="EMBL" id="CP003221">
    <property type="protein sequence ID" value="EGJ48670.1"/>
    <property type="molecule type" value="Genomic_DNA"/>
</dbReference>
<dbReference type="InterPro" id="IPR036895">
    <property type="entry name" value="Uracil-DNA_glycosylase-like_sf"/>
</dbReference>
<protein>
    <recommendedName>
        <fullName evidence="2">Type-4 uracil-DNA glycosylase</fullName>
    </recommendedName>
</protein>